<name>A0A381ZK10_9ZZZZ</name>
<feature type="non-terminal residue" evidence="1">
    <location>
        <position position="1"/>
    </location>
</feature>
<gene>
    <name evidence="1" type="ORF">METZ01_LOCUS142542</name>
</gene>
<evidence type="ECO:0000313" key="1">
    <source>
        <dbReference type="EMBL" id="SVA89688.1"/>
    </source>
</evidence>
<sequence>VTEMFSFGYWFARLQQKDTGRNKAQQESQPEPIVNTMVLSPGDVSG</sequence>
<dbReference type="EMBL" id="UINC01021660">
    <property type="protein sequence ID" value="SVA89688.1"/>
    <property type="molecule type" value="Genomic_DNA"/>
</dbReference>
<protein>
    <submittedName>
        <fullName evidence="1">Uncharacterized protein</fullName>
    </submittedName>
</protein>
<proteinExistence type="predicted"/>
<organism evidence="1">
    <name type="scientific">marine metagenome</name>
    <dbReference type="NCBI Taxonomy" id="408172"/>
    <lineage>
        <taxon>unclassified sequences</taxon>
        <taxon>metagenomes</taxon>
        <taxon>ecological metagenomes</taxon>
    </lineage>
</organism>
<reference evidence="1" key="1">
    <citation type="submission" date="2018-05" db="EMBL/GenBank/DDBJ databases">
        <authorList>
            <person name="Lanie J.A."/>
            <person name="Ng W.-L."/>
            <person name="Kazmierczak K.M."/>
            <person name="Andrzejewski T.M."/>
            <person name="Davidsen T.M."/>
            <person name="Wayne K.J."/>
            <person name="Tettelin H."/>
            <person name="Glass J.I."/>
            <person name="Rusch D."/>
            <person name="Podicherti R."/>
            <person name="Tsui H.-C.T."/>
            <person name="Winkler M.E."/>
        </authorList>
    </citation>
    <scope>NUCLEOTIDE SEQUENCE</scope>
</reference>
<dbReference type="AlphaFoldDB" id="A0A381ZK10"/>
<accession>A0A381ZK10</accession>